<dbReference type="Pfam" id="PF02738">
    <property type="entry name" value="MoCoBD_1"/>
    <property type="match status" value="1"/>
</dbReference>
<dbReference type="EMBL" id="RBCJ01000001">
    <property type="protein sequence ID" value="RKN82373.1"/>
    <property type="molecule type" value="Genomic_DNA"/>
</dbReference>
<evidence type="ECO:0000313" key="5">
    <source>
        <dbReference type="EMBL" id="RKN82373.1"/>
    </source>
</evidence>
<dbReference type="PANTHER" id="PTHR11908">
    <property type="entry name" value="XANTHINE DEHYDROGENASE"/>
    <property type="match status" value="1"/>
</dbReference>
<organism evidence="5 6">
    <name type="scientific">Ulvibacterium marinum</name>
    <dbReference type="NCBI Taxonomy" id="2419782"/>
    <lineage>
        <taxon>Bacteria</taxon>
        <taxon>Pseudomonadati</taxon>
        <taxon>Bacteroidota</taxon>
        <taxon>Flavobacteriia</taxon>
        <taxon>Flavobacteriales</taxon>
        <taxon>Flavobacteriaceae</taxon>
        <taxon>Ulvibacterium</taxon>
    </lineage>
</organism>
<feature type="region of interest" description="Disordered" evidence="3">
    <location>
        <begin position="177"/>
        <end position="211"/>
    </location>
</feature>
<evidence type="ECO:0000256" key="2">
    <source>
        <dbReference type="ARBA" id="ARBA00023002"/>
    </source>
</evidence>
<reference evidence="5 6" key="1">
    <citation type="submission" date="2018-10" db="EMBL/GenBank/DDBJ databases">
        <title>Ulvibacterium marinum gen. nov., sp. nov., a novel marine bacterium of the family Flavobacteriaceae, isolated from a culture of the green alga Ulva prolifera.</title>
        <authorList>
            <person name="Zhang Z."/>
        </authorList>
    </citation>
    <scope>NUCLEOTIDE SEQUENCE [LARGE SCALE GENOMIC DNA]</scope>
    <source>
        <strain evidence="5 6">CCMM003</strain>
    </source>
</reference>
<dbReference type="OrthoDB" id="9767994at2"/>
<keyword evidence="6" id="KW-1185">Reference proteome</keyword>
<dbReference type="InterPro" id="IPR000674">
    <property type="entry name" value="Ald_Oxase/Xan_DH_a/b"/>
</dbReference>
<protein>
    <submittedName>
        <fullName evidence="5">Xanthine dehydrogenase family protein molybdopterin-binding subunit</fullName>
    </submittedName>
</protein>
<dbReference type="AlphaFoldDB" id="A0A3B0C9P3"/>
<keyword evidence="1" id="KW-0500">Molybdenum</keyword>
<keyword evidence="2" id="KW-0560">Oxidoreductase</keyword>
<dbReference type="InterPro" id="IPR046867">
    <property type="entry name" value="AldOxase/xan_DH_MoCoBD2"/>
</dbReference>
<dbReference type="InterPro" id="IPR008274">
    <property type="entry name" value="AldOxase/xan_DH_MoCoBD1"/>
</dbReference>
<name>A0A3B0C9P3_9FLAO</name>
<dbReference type="InterPro" id="IPR037165">
    <property type="entry name" value="AldOxase/xan_DH_Mopterin-bd_sf"/>
</dbReference>
<gene>
    <name evidence="5" type="ORF">D7Z94_00515</name>
</gene>
<dbReference type="Proteomes" id="UP000276603">
    <property type="component" value="Unassembled WGS sequence"/>
</dbReference>
<accession>A0A3B0C9P3</accession>
<dbReference type="Gene3D" id="3.30.365.10">
    <property type="entry name" value="Aldehyde oxidase/xanthine dehydrogenase, molybdopterin binding domain"/>
    <property type="match status" value="4"/>
</dbReference>
<dbReference type="SUPFAM" id="SSF54665">
    <property type="entry name" value="CO dehydrogenase molybdoprotein N-domain-like"/>
    <property type="match status" value="1"/>
</dbReference>
<dbReference type="SMART" id="SM01008">
    <property type="entry name" value="Ald_Xan_dh_C"/>
    <property type="match status" value="1"/>
</dbReference>
<sequence>MDTRKEKFPYGIPGHNLSEVEREIPVEEPPVWPINDKLKVIGKRVTRIDALEKVTGKAIYTSDIKLPGMLYAKILRSNVPHATISSIDISKAKSLPGVHAIHLIENTPKEGEENSTGKYPMVKYVGQPLAGVAAESLEIAKEAVSLIKVNYEKKPFVIDLEAAMELNAPIVFDAPITKQQDGGDVGETHDGSKGEGNVRGPSTSSFFGGPRGNLEEGFKEADVVVERTYRTQVHTHMPLETHGVVVDWNADVMTVYASTQNTAAVRNEMASVFNLPKSKVRVICEFMGGGFGAKHSAGSFGPMAANLAKKTGRPIWLMLDRQEEHLAEGNRPNSIQYLKIGAKKDGTLTGIQQRSHGTAGVGLGAGVGRIAQILYTCPNFATEQYDVLTNAGPGAAWRAPGNVQGAFGLEQAIDEIAEKLNLDPLSYRDHIDTSEVRKVERQRGAELFGWSRRKPAGSSKGIVKKGLGVGQSTWPRFVSLDSSVEIKIHKGGGVEIRSSVQDIGTGTKTILAQVVAEELGLQVKDIKVNIGDTFFPVGPGSGGSVVTGSITPPTRNAAFEAKTALLKLVAKKWETDSSELVMADGQVNHKTNTDLKMSFKEATKLMRTSQISKIASRSDDYGGFQQPWGLAYGDLGSVQFAEVSVNTDTGFVKVDRVVAAHSCGRPLNIGQLESQINGGVIQGVSYALYENRVMDNSTGHMMNANVDQYKVPFSMEIPEIETVIVEEYSGRSSTDAYGIGEPANIATAAAIANAVYNAIGVRLYEIPITPSSILKALSKVS</sequence>
<dbReference type="Pfam" id="PF01315">
    <property type="entry name" value="Ald_Xan_dh_C"/>
    <property type="match status" value="1"/>
</dbReference>
<evidence type="ECO:0000259" key="4">
    <source>
        <dbReference type="SMART" id="SM01008"/>
    </source>
</evidence>
<dbReference type="PANTHER" id="PTHR11908:SF132">
    <property type="entry name" value="ALDEHYDE OXIDASE 1-RELATED"/>
    <property type="match status" value="1"/>
</dbReference>
<evidence type="ECO:0000256" key="1">
    <source>
        <dbReference type="ARBA" id="ARBA00022505"/>
    </source>
</evidence>
<evidence type="ECO:0000256" key="3">
    <source>
        <dbReference type="SAM" id="MobiDB-lite"/>
    </source>
</evidence>
<dbReference type="SUPFAM" id="SSF56003">
    <property type="entry name" value="Molybdenum cofactor-binding domain"/>
    <property type="match status" value="1"/>
</dbReference>
<dbReference type="GO" id="GO:0016491">
    <property type="term" value="F:oxidoreductase activity"/>
    <property type="evidence" value="ECO:0007669"/>
    <property type="project" value="UniProtKB-KW"/>
</dbReference>
<dbReference type="Pfam" id="PF20256">
    <property type="entry name" value="MoCoBD_2"/>
    <property type="match status" value="1"/>
</dbReference>
<dbReference type="RefSeq" id="WP_120709563.1">
    <property type="nucleotide sequence ID" value="NZ_RBCJ01000001.1"/>
</dbReference>
<evidence type="ECO:0000313" key="6">
    <source>
        <dbReference type="Proteomes" id="UP000276603"/>
    </source>
</evidence>
<dbReference type="InterPro" id="IPR016208">
    <property type="entry name" value="Ald_Oxase/xanthine_DH-like"/>
</dbReference>
<comment type="caution">
    <text evidence="5">The sequence shown here is derived from an EMBL/GenBank/DDBJ whole genome shotgun (WGS) entry which is preliminary data.</text>
</comment>
<dbReference type="GO" id="GO:0005506">
    <property type="term" value="F:iron ion binding"/>
    <property type="evidence" value="ECO:0007669"/>
    <property type="project" value="InterPro"/>
</dbReference>
<proteinExistence type="predicted"/>
<dbReference type="InterPro" id="IPR036856">
    <property type="entry name" value="Ald_Oxase/Xan_DH_a/b_sf"/>
</dbReference>
<feature type="domain" description="Aldehyde oxidase/xanthine dehydrogenase a/b hammerhead" evidence="4">
    <location>
        <begin position="55"/>
        <end position="155"/>
    </location>
</feature>
<dbReference type="Gene3D" id="3.90.1170.50">
    <property type="entry name" value="Aldehyde oxidase/xanthine dehydrogenase, a/b hammerhead"/>
    <property type="match status" value="1"/>
</dbReference>